<proteinExistence type="predicted"/>
<dbReference type="Proteomes" id="UP001060085">
    <property type="component" value="Linkage Group LG01"/>
</dbReference>
<protein>
    <submittedName>
        <fullName evidence="1">Uncharacterized protein</fullName>
    </submittedName>
</protein>
<accession>A0ACC0C719</accession>
<sequence length="158" mass="18687">MDIKNWRRFGSTKNSHNIIYLGKHFDQVVDHDPSSKRNIKFQQPSPHAHSNDGNKKMKKLKGIWKKIFLKEKKKDIVFWASARSVHVQDSPYYYYDSEETYNSENFDEEGKTLDEPNFVRSFSTRPSYPSKSKLFIPQHKDHLVNLVMLVGHDNEDRT</sequence>
<name>A0ACC0C719_CATRO</name>
<comment type="caution">
    <text evidence="1">The sequence shown here is derived from an EMBL/GenBank/DDBJ whole genome shotgun (WGS) entry which is preliminary data.</text>
</comment>
<keyword evidence="2" id="KW-1185">Reference proteome</keyword>
<dbReference type="EMBL" id="CM044701">
    <property type="protein sequence ID" value="KAI5680563.1"/>
    <property type="molecule type" value="Genomic_DNA"/>
</dbReference>
<evidence type="ECO:0000313" key="2">
    <source>
        <dbReference type="Proteomes" id="UP001060085"/>
    </source>
</evidence>
<evidence type="ECO:0000313" key="1">
    <source>
        <dbReference type="EMBL" id="KAI5680563.1"/>
    </source>
</evidence>
<reference evidence="2" key="1">
    <citation type="journal article" date="2023" name="Nat. Plants">
        <title>Single-cell RNA sequencing provides a high-resolution roadmap for understanding the multicellular compartmentation of specialized metabolism.</title>
        <authorList>
            <person name="Sun S."/>
            <person name="Shen X."/>
            <person name="Li Y."/>
            <person name="Li Y."/>
            <person name="Wang S."/>
            <person name="Li R."/>
            <person name="Zhang H."/>
            <person name="Shen G."/>
            <person name="Guo B."/>
            <person name="Wei J."/>
            <person name="Xu J."/>
            <person name="St-Pierre B."/>
            <person name="Chen S."/>
            <person name="Sun C."/>
        </authorList>
    </citation>
    <scope>NUCLEOTIDE SEQUENCE [LARGE SCALE GENOMIC DNA]</scope>
</reference>
<gene>
    <name evidence="1" type="ORF">M9H77_01790</name>
</gene>
<organism evidence="1 2">
    <name type="scientific">Catharanthus roseus</name>
    <name type="common">Madagascar periwinkle</name>
    <name type="synonym">Vinca rosea</name>
    <dbReference type="NCBI Taxonomy" id="4058"/>
    <lineage>
        <taxon>Eukaryota</taxon>
        <taxon>Viridiplantae</taxon>
        <taxon>Streptophyta</taxon>
        <taxon>Embryophyta</taxon>
        <taxon>Tracheophyta</taxon>
        <taxon>Spermatophyta</taxon>
        <taxon>Magnoliopsida</taxon>
        <taxon>eudicotyledons</taxon>
        <taxon>Gunneridae</taxon>
        <taxon>Pentapetalae</taxon>
        <taxon>asterids</taxon>
        <taxon>lamiids</taxon>
        <taxon>Gentianales</taxon>
        <taxon>Apocynaceae</taxon>
        <taxon>Rauvolfioideae</taxon>
        <taxon>Vinceae</taxon>
        <taxon>Catharanthinae</taxon>
        <taxon>Catharanthus</taxon>
    </lineage>
</organism>